<evidence type="ECO:0000259" key="15">
    <source>
        <dbReference type="PROSITE" id="PS51195"/>
    </source>
</evidence>
<feature type="compositionally biased region" description="Basic and acidic residues" evidence="12">
    <location>
        <begin position="475"/>
        <end position="517"/>
    </location>
</feature>
<dbReference type="Pfam" id="PF00271">
    <property type="entry name" value="Helicase_C"/>
    <property type="match status" value="1"/>
</dbReference>
<dbReference type="SUPFAM" id="SSF52540">
    <property type="entry name" value="P-loop containing nucleoside triphosphate hydrolases"/>
    <property type="match status" value="1"/>
</dbReference>
<dbReference type="CDD" id="cd00268">
    <property type="entry name" value="DEADc"/>
    <property type="match status" value="1"/>
</dbReference>
<proteinExistence type="inferred from homology"/>
<keyword evidence="5 11" id="KW-0347">Helicase</keyword>
<name>A0A1G5VSV5_9FIRM</name>
<feature type="short sequence motif" description="Q motif" evidence="10">
    <location>
        <begin position="19"/>
        <end position="47"/>
    </location>
</feature>
<dbReference type="InterPro" id="IPR001650">
    <property type="entry name" value="Helicase_C-like"/>
</dbReference>
<evidence type="ECO:0000259" key="13">
    <source>
        <dbReference type="PROSITE" id="PS51192"/>
    </source>
</evidence>
<dbReference type="PROSITE" id="PS51192">
    <property type="entry name" value="HELICASE_ATP_BIND_1"/>
    <property type="match status" value="1"/>
</dbReference>
<reference evidence="16 17" key="1">
    <citation type="submission" date="2016-10" db="EMBL/GenBank/DDBJ databases">
        <authorList>
            <person name="de Groot N.N."/>
        </authorList>
    </citation>
    <scope>NUCLEOTIDE SEQUENCE [LARGE SCALE GENOMIC DNA]</scope>
    <source>
        <strain evidence="16 17">DSM 15230</strain>
    </source>
</reference>
<dbReference type="InterPro" id="IPR044742">
    <property type="entry name" value="DEAD/DEAH_RhlB"/>
</dbReference>
<dbReference type="PROSITE" id="PS51195">
    <property type="entry name" value="Q_MOTIF"/>
    <property type="match status" value="1"/>
</dbReference>
<gene>
    <name evidence="16" type="ORF">SAMN02910343_00854</name>
</gene>
<evidence type="ECO:0000256" key="11">
    <source>
        <dbReference type="RuleBase" id="RU000492"/>
    </source>
</evidence>
<dbReference type="GO" id="GO:0005829">
    <property type="term" value="C:cytosol"/>
    <property type="evidence" value="ECO:0007669"/>
    <property type="project" value="TreeGrafter"/>
</dbReference>
<dbReference type="PANTHER" id="PTHR47959">
    <property type="entry name" value="ATP-DEPENDENT RNA HELICASE RHLE-RELATED"/>
    <property type="match status" value="1"/>
</dbReference>
<keyword evidence="3 11" id="KW-0547">Nucleotide-binding</keyword>
<dbReference type="PROSITE" id="PS51194">
    <property type="entry name" value="HELICASE_CTER"/>
    <property type="match status" value="1"/>
</dbReference>
<dbReference type="RefSeq" id="WP_091364199.1">
    <property type="nucleotide sequence ID" value="NZ_FMXA01000009.1"/>
</dbReference>
<dbReference type="EC" id="3.6.4.13" evidence="1"/>
<dbReference type="SMART" id="SM00490">
    <property type="entry name" value="HELICc"/>
    <property type="match status" value="1"/>
</dbReference>
<evidence type="ECO:0000256" key="7">
    <source>
        <dbReference type="ARBA" id="ARBA00038437"/>
    </source>
</evidence>
<dbReference type="InterPro" id="IPR027417">
    <property type="entry name" value="P-loop_NTPase"/>
</dbReference>
<dbReference type="Pfam" id="PF00270">
    <property type="entry name" value="DEAD"/>
    <property type="match status" value="1"/>
</dbReference>
<keyword evidence="4 11" id="KW-0378">Hydrolase</keyword>
<dbReference type="STRING" id="209880.SAMN02910343_00854"/>
<keyword evidence="17" id="KW-1185">Reference proteome</keyword>
<keyword evidence="2" id="KW-0963">Cytoplasm</keyword>
<dbReference type="PROSITE" id="PS00039">
    <property type="entry name" value="DEAD_ATP_HELICASE"/>
    <property type="match status" value="1"/>
</dbReference>
<feature type="domain" description="DEAD-box RNA helicase Q" evidence="15">
    <location>
        <begin position="19"/>
        <end position="47"/>
    </location>
</feature>
<dbReference type="GO" id="GO:0005524">
    <property type="term" value="F:ATP binding"/>
    <property type="evidence" value="ECO:0007669"/>
    <property type="project" value="UniProtKB-KW"/>
</dbReference>
<dbReference type="CDD" id="cd18787">
    <property type="entry name" value="SF2_C_DEAD"/>
    <property type="match status" value="1"/>
</dbReference>
<dbReference type="GO" id="GO:0016787">
    <property type="term" value="F:hydrolase activity"/>
    <property type="evidence" value="ECO:0007669"/>
    <property type="project" value="UniProtKB-KW"/>
</dbReference>
<dbReference type="FunFam" id="3.40.50.300:FF:000108">
    <property type="entry name" value="ATP-dependent RNA helicase RhlE"/>
    <property type="match status" value="1"/>
</dbReference>
<evidence type="ECO:0000256" key="9">
    <source>
        <dbReference type="ARBA" id="ARBA00067932"/>
    </source>
</evidence>
<comment type="similarity">
    <text evidence="7 11">Belongs to the DEAD box helicase family.</text>
</comment>
<sequence length="517" mass="58265">MEEKNVNETAVQETEQKTVTFADLGIREEIIRAVSDMGFEEPTPIQKMSIPVTLQHRDIIGQAQTGTGKTAAFGIPILENIDITKPGPQAIVLSPTRELAIQSAEEINHLAQYLPIHALPIYGGQDINRQFRALYKKPNVIVATPGRLMDHMQRGTIDLSHVQILVLDEADEMVDMGFIDDIRTILAAIPEERQTMLFSATMPSAIRELVNSFLKNPELIKIKATTVTIDLVEQQYLEIPDRQKFDALCRLLDMQSPELAIVFVRTKRRADEVTEALKKRGYSAEGIHGDLSQAKRDSVIRQFKENTIDILVATDVAARGLDISGVTHVYNFDLPQDPETYVHRVGRTGRAGNTGKAITFVVSREMGQFRAIERAIRRRIPRRAMPTLSEVIQENQRVAIASLAETAQGTGLEEFKENAEELLNDIDSTSLVAAAIKLLTKQPDVTPVRITADAPQRRRGGFRGNRSNFHHRRDGSRTGRNGERRGFRKRYDNNRDKHENKESNRPKESSFKPYFKD</sequence>
<dbReference type="EMBL" id="FMXA01000009">
    <property type="protein sequence ID" value="SDA48981.1"/>
    <property type="molecule type" value="Genomic_DNA"/>
</dbReference>
<dbReference type="Proteomes" id="UP000199689">
    <property type="component" value="Unassembled WGS sequence"/>
</dbReference>
<evidence type="ECO:0000256" key="12">
    <source>
        <dbReference type="SAM" id="MobiDB-lite"/>
    </source>
</evidence>
<dbReference type="GO" id="GO:0003724">
    <property type="term" value="F:RNA helicase activity"/>
    <property type="evidence" value="ECO:0007669"/>
    <property type="project" value="UniProtKB-EC"/>
</dbReference>
<evidence type="ECO:0000313" key="16">
    <source>
        <dbReference type="EMBL" id="SDA48981.1"/>
    </source>
</evidence>
<dbReference type="InterPro" id="IPR011545">
    <property type="entry name" value="DEAD/DEAH_box_helicase_dom"/>
</dbReference>
<comment type="catalytic activity">
    <reaction evidence="8">
        <text>ATP + H2O = ADP + phosphate + H(+)</text>
        <dbReference type="Rhea" id="RHEA:13065"/>
        <dbReference type="ChEBI" id="CHEBI:15377"/>
        <dbReference type="ChEBI" id="CHEBI:15378"/>
        <dbReference type="ChEBI" id="CHEBI:30616"/>
        <dbReference type="ChEBI" id="CHEBI:43474"/>
        <dbReference type="ChEBI" id="CHEBI:456216"/>
        <dbReference type="EC" id="3.6.4.13"/>
    </reaction>
</comment>
<dbReference type="InterPro" id="IPR000629">
    <property type="entry name" value="RNA-helicase_DEAD-box_CS"/>
</dbReference>
<dbReference type="SMART" id="SM00487">
    <property type="entry name" value="DEXDc"/>
    <property type="match status" value="1"/>
</dbReference>
<dbReference type="InterPro" id="IPR050079">
    <property type="entry name" value="DEAD_box_RNA_helicase"/>
</dbReference>
<dbReference type="GO" id="GO:0003723">
    <property type="term" value="F:RNA binding"/>
    <property type="evidence" value="ECO:0007669"/>
    <property type="project" value="UniProtKB-ARBA"/>
</dbReference>
<keyword evidence="6 11" id="KW-0067">ATP-binding</keyword>
<evidence type="ECO:0000256" key="10">
    <source>
        <dbReference type="PROSITE-ProRule" id="PRU00552"/>
    </source>
</evidence>
<dbReference type="InterPro" id="IPR014001">
    <property type="entry name" value="Helicase_ATP-bd"/>
</dbReference>
<feature type="domain" description="Helicase C-terminal" evidence="14">
    <location>
        <begin position="231"/>
        <end position="392"/>
    </location>
</feature>
<feature type="region of interest" description="Disordered" evidence="12">
    <location>
        <begin position="449"/>
        <end position="517"/>
    </location>
</feature>
<evidence type="ECO:0000256" key="8">
    <source>
        <dbReference type="ARBA" id="ARBA00047984"/>
    </source>
</evidence>
<evidence type="ECO:0000256" key="5">
    <source>
        <dbReference type="ARBA" id="ARBA00022806"/>
    </source>
</evidence>
<organism evidence="16 17">
    <name type="scientific">Allisonella histaminiformans</name>
    <dbReference type="NCBI Taxonomy" id="209880"/>
    <lineage>
        <taxon>Bacteria</taxon>
        <taxon>Bacillati</taxon>
        <taxon>Bacillota</taxon>
        <taxon>Negativicutes</taxon>
        <taxon>Veillonellales</taxon>
        <taxon>Veillonellaceae</taxon>
        <taxon>Allisonella</taxon>
    </lineage>
</organism>
<dbReference type="AlphaFoldDB" id="A0A1G5VSV5"/>
<dbReference type="InterPro" id="IPR014014">
    <property type="entry name" value="RNA_helicase_DEAD_Q_motif"/>
</dbReference>
<dbReference type="OrthoDB" id="9805696at2"/>
<dbReference type="Gene3D" id="3.40.50.300">
    <property type="entry name" value="P-loop containing nucleotide triphosphate hydrolases"/>
    <property type="match status" value="2"/>
</dbReference>
<dbReference type="GeneID" id="87755882"/>
<evidence type="ECO:0000256" key="1">
    <source>
        <dbReference type="ARBA" id="ARBA00012552"/>
    </source>
</evidence>
<protein>
    <recommendedName>
        <fullName evidence="9">ATP-dependent RNA helicase CshA</fullName>
        <ecNumber evidence="1">3.6.4.13</ecNumber>
    </recommendedName>
</protein>
<evidence type="ECO:0000259" key="14">
    <source>
        <dbReference type="PROSITE" id="PS51194"/>
    </source>
</evidence>
<evidence type="ECO:0000256" key="2">
    <source>
        <dbReference type="ARBA" id="ARBA00022490"/>
    </source>
</evidence>
<evidence type="ECO:0000313" key="17">
    <source>
        <dbReference type="Proteomes" id="UP000199689"/>
    </source>
</evidence>
<evidence type="ECO:0000256" key="6">
    <source>
        <dbReference type="ARBA" id="ARBA00022840"/>
    </source>
</evidence>
<accession>A0A1G5VSV5</accession>
<evidence type="ECO:0000256" key="4">
    <source>
        <dbReference type="ARBA" id="ARBA00022801"/>
    </source>
</evidence>
<feature type="domain" description="Helicase ATP-binding" evidence="13">
    <location>
        <begin position="50"/>
        <end position="220"/>
    </location>
</feature>
<dbReference type="PANTHER" id="PTHR47959:SF13">
    <property type="entry name" value="ATP-DEPENDENT RNA HELICASE RHLE"/>
    <property type="match status" value="1"/>
</dbReference>
<evidence type="ECO:0000256" key="3">
    <source>
        <dbReference type="ARBA" id="ARBA00022741"/>
    </source>
</evidence>